<evidence type="ECO:0000313" key="4">
    <source>
        <dbReference type="Proteomes" id="UP000593560"/>
    </source>
</evidence>
<evidence type="ECO:0008006" key="5">
    <source>
        <dbReference type="Google" id="ProtNLM"/>
    </source>
</evidence>
<keyword evidence="4" id="KW-1185">Reference proteome</keyword>
<protein>
    <recommendedName>
        <fullName evidence="5">Pentatricopeptide repeat-containing protein</fullName>
    </recommendedName>
</protein>
<name>A0A7J9I143_9ROSI</name>
<dbReference type="AlphaFoldDB" id="A0A7J9I143"/>
<dbReference type="PANTHER" id="PTHR46128:SF211">
    <property type="entry name" value="PENTACOTRIPEPTIDE-REPEAT REGION OF PRORP DOMAIN-CONTAINING PROTEIN"/>
    <property type="match status" value="1"/>
</dbReference>
<proteinExistence type="inferred from homology"/>
<comment type="caution">
    <text evidence="3">The sequence shown here is derived from an EMBL/GenBank/DDBJ whole genome shotgun (WGS) entry which is preliminary data.</text>
</comment>
<comment type="similarity">
    <text evidence="1">Belongs to the PPR family. P subfamily.</text>
</comment>
<sequence length="74" mass="8301">MMKLGEMIETRKVPNINGYTTLIKGFHIIEDIEGAIKVLKEESGHNPNVITYNIIIDSLYKKGLLTQGLTLLSK</sequence>
<dbReference type="EMBL" id="JABFAD010000013">
    <property type="protein sequence ID" value="MBA0815810.1"/>
    <property type="molecule type" value="Genomic_DNA"/>
</dbReference>
<dbReference type="InterPro" id="IPR011990">
    <property type="entry name" value="TPR-like_helical_dom_sf"/>
</dbReference>
<accession>A0A7J9I143</accession>
<organism evidence="3 4">
    <name type="scientific">Gossypium harknessii</name>
    <dbReference type="NCBI Taxonomy" id="34285"/>
    <lineage>
        <taxon>Eukaryota</taxon>
        <taxon>Viridiplantae</taxon>
        <taxon>Streptophyta</taxon>
        <taxon>Embryophyta</taxon>
        <taxon>Tracheophyta</taxon>
        <taxon>Spermatophyta</taxon>
        <taxon>Magnoliopsida</taxon>
        <taxon>eudicotyledons</taxon>
        <taxon>Gunneridae</taxon>
        <taxon>Pentapetalae</taxon>
        <taxon>rosids</taxon>
        <taxon>malvids</taxon>
        <taxon>Malvales</taxon>
        <taxon>Malvaceae</taxon>
        <taxon>Malvoideae</taxon>
        <taxon>Gossypium</taxon>
    </lineage>
</organism>
<keyword evidence="2" id="KW-0677">Repeat</keyword>
<dbReference type="Gene3D" id="1.25.40.10">
    <property type="entry name" value="Tetratricopeptide repeat domain"/>
    <property type="match status" value="1"/>
</dbReference>
<evidence type="ECO:0000256" key="1">
    <source>
        <dbReference type="ARBA" id="ARBA00007626"/>
    </source>
</evidence>
<evidence type="ECO:0000313" key="3">
    <source>
        <dbReference type="EMBL" id="MBA0815810.1"/>
    </source>
</evidence>
<gene>
    <name evidence="3" type="ORF">Gohar_000542</name>
</gene>
<dbReference type="Proteomes" id="UP000593560">
    <property type="component" value="Unassembled WGS sequence"/>
</dbReference>
<reference evidence="3 4" key="1">
    <citation type="journal article" date="2019" name="Genome Biol. Evol.">
        <title>Insights into the evolution of the New World diploid cottons (Gossypium, subgenus Houzingenia) based on genome sequencing.</title>
        <authorList>
            <person name="Grover C.E."/>
            <person name="Arick M.A. 2nd"/>
            <person name="Thrash A."/>
            <person name="Conover J.L."/>
            <person name="Sanders W.S."/>
            <person name="Peterson D.G."/>
            <person name="Frelichowski J.E."/>
            <person name="Scheffler J.A."/>
            <person name="Scheffler B.E."/>
            <person name="Wendel J.F."/>
        </authorList>
    </citation>
    <scope>NUCLEOTIDE SEQUENCE [LARGE SCALE GENOMIC DNA]</scope>
    <source>
        <strain evidence="3">0</strain>
        <tissue evidence="3">Leaf</tissue>
    </source>
</reference>
<dbReference type="OrthoDB" id="185373at2759"/>
<dbReference type="InterPro" id="IPR002885">
    <property type="entry name" value="PPR_rpt"/>
</dbReference>
<evidence type="ECO:0000256" key="2">
    <source>
        <dbReference type="ARBA" id="ARBA00022737"/>
    </source>
</evidence>
<dbReference type="Pfam" id="PF13041">
    <property type="entry name" value="PPR_2"/>
    <property type="match status" value="1"/>
</dbReference>
<dbReference type="PANTHER" id="PTHR46128">
    <property type="entry name" value="MITOCHONDRIAL GROUP I INTRON SPLICING FACTOR CCM1"/>
    <property type="match status" value="1"/>
</dbReference>
<dbReference type="InterPro" id="IPR050872">
    <property type="entry name" value="PPR_P_subfamily"/>
</dbReference>